<evidence type="ECO:0000313" key="2">
    <source>
        <dbReference type="Proteomes" id="UP001056120"/>
    </source>
</evidence>
<reference evidence="2" key="1">
    <citation type="journal article" date="2022" name="Mol. Ecol. Resour.">
        <title>The genomes of chicory, endive, great burdock and yacon provide insights into Asteraceae palaeo-polyploidization history and plant inulin production.</title>
        <authorList>
            <person name="Fan W."/>
            <person name="Wang S."/>
            <person name="Wang H."/>
            <person name="Wang A."/>
            <person name="Jiang F."/>
            <person name="Liu H."/>
            <person name="Zhao H."/>
            <person name="Xu D."/>
            <person name="Zhang Y."/>
        </authorList>
    </citation>
    <scope>NUCLEOTIDE SEQUENCE [LARGE SCALE GENOMIC DNA]</scope>
    <source>
        <strain evidence="2">cv. Yunnan</strain>
    </source>
</reference>
<dbReference type="Proteomes" id="UP001056120">
    <property type="component" value="Linkage Group LG15"/>
</dbReference>
<reference evidence="1 2" key="2">
    <citation type="journal article" date="2022" name="Mol. Ecol. Resour.">
        <title>The genomes of chicory, endive, great burdock and yacon provide insights into Asteraceae paleo-polyploidization history and plant inulin production.</title>
        <authorList>
            <person name="Fan W."/>
            <person name="Wang S."/>
            <person name="Wang H."/>
            <person name="Wang A."/>
            <person name="Jiang F."/>
            <person name="Liu H."/>
            <person name="Zhao H."/>
            <person name="Xu D."/>
            <person name="Zhang Y."/>
        </authorList>
    </citation>
    <scope>NUCLEOTIDE SEQUENCE [LARGE SCALE GENOMIC DNA]</scope>
    <source>
        <strain evidence="2">cv. Yunnan</strain>
        <tissue evidence="1">Leaves</tissue>
    </source>
</reference>
<dbReference type="EMBL" id="CM042032">
    <property type="protein sequence ID" value="KAI3777013.1"/>
    <property type="molecule type" value="Genomic_DNA"/>
</dbReference>
<comment type="caution">
    <text evidence="1">The sequence shown here is derived from an EMBL/GenBank/DDBJ whole genome shotgun (WGS) entry which is preliminary data.</text>
</comment>
<accession>A0ACB9G1E5</accession>
<name>A0ACB9G1E5_9ASTR</name>
<sequence length="114" mass="12864">MELALISLEGYNLAMRLGLVNDGNLLKMIHGVAGYEDFGWYRGGAGTPHTAASPSIPSHPPSWWNSFFVAVIDRDTYPDEHRFSIPHGTRQQRHLSFSIPNRGWLEKLMDALRT</sequence>
<protein>
    <submittedName>
        <fullName evidence="1">Uncharacterized protein</fullName>
    </submittedName>
</protein>
<keyword evidence="2" id="KW-1185">Reference proteome</keyword>
<organism evidence="1 2">
    <name type="scientific">Smallanthus sonchifolius</name>
    <dbReference type="NCBI Taxonomy" id="185202"/>
    <lineage>
        <taxon>Eukaryota</taxon>
        <taxon>Viridiplantae</taxon>
        <taxon>Streptophyta</taxon>
        <taxon>Embryophyta</taxon>
        <taxon>Tracheophyta</taxon>
        <taxon>Spermatophyta</taxon>
        <taxon>Magnoliopsida</taxon>
        <taxon>eudicotyledons</taxon>
        <taxon>Gunneridae</taxon>
        <taxon>Pentapetalae</taxon>
        <taxon>asterids</taxon>
        <taxon>campanulids</taxon>
        <taxon>Asterales</taxon>
        <taxon>Asteraceae</taxon>
        <taxon>Asteroideae</taxon>
        <taxon>Heliantheae alliance</taxon>
        <taxon>Millerieae</taxon>
        <taxon>Smallanthus</taxon>
    </lineage>
</organism>
<evidence type="ECO:0000313" key="1">
    <source>
        <dbReference type="EMBL" id="KAI3777013.1"/>
    </source>
</evidence>
<proteinExistence type="predicted"/>
<gene>
    <name evidence="1" type="ORF">L1987_46806</name>
</gene>